<gene>
    <name evidence="5" type="ORF">FME351_LOCUS16131</name>
    <name evidence="2" type="ORF">GRG538_LOCUS10908</name>
    <name evidence="8" type="ORF">HFQ381_LOCUS13766</name>
    <name evidence="6" type="ORF">KIK155_LOCUS15928</name>
    <name evidence="3" type="ORF">LUA448_LOCUS20236</name>
    <name evidence="10" type="ORF">QYT958_LOCUS2506</name>
    <name evidence="4" type="ORF">TIS948_LOCUS31793</name>
    <name evidence="11" type="ORF">TOA249_LOCUS16773</name>
    <name evidence="9" type="ORF">TSG867_LOCUS11102</name>
    <name evidence="7" type="ORF">UJA718_LOCUS1100</name>
</gene>
<accession>A0A818CEH9</accession>
<evidence type="ECO:0000313" key="12">
    <source>
        <dbReference type="Proteomes" id="UP000663833"/>
    </source>
</evidence>
<evidence type="ECO:0000313" key="10">
    <source>
        <dbReference type="EMBL" id="CAF4474653.1"/>
    </source>
</evidence>
<evidence type="ECO:0000313" key="5">
    <source>
        <dbReference type="EMBL" id="CAF3490534.1"/>
    </source>
</evidence>
<evidence type="ECO:0000313" key="9">
    <source>
        <dbReference type="EMBL" id="CAF4374089.1"/>
    </source>
</evidence>
<evidence type="ECO:0000313" key="4">
    <source>
        <dbReference type="EMBL" id="CAF3449027.1"/>
    </source>
</evidence>
<dbReference type="EMBL" id="CAJNXB010005800">
    <property type="protein sequence ID" value="CAF3449027.1"/>
    <property type="molecule type" value="Genomic_DNA"/>
</dbReference>
<dbReference type="Proteomes" id="UP000663838">
    <property type="component" value="Unassembled WGS sequence"/>
</dbReference>
<evidence type="ECO:0000313" key="8">
    <source>
        <dbReference type="EMBL" id="CAF4304483.1"/>
    </source>
</evidence>
<dbReference type="Proteomes" id="UP000663869">
    <property type="component" value="Unassembled WGS sequence"/>
</dbReference>
<dbReference type="Proteomes" id="UP000663848">
    <property type="component" value="Unassembled WGS sequence"/>
</dbReference>
<dbReference type="Proteomes" id="UP000663825">
    <property type="component" value="Unassembled WGS sequence"/>
</dbReference>
<sequence length="121" mass="12393">MSFRPPRYASAGRYPVRGPTFIPKAPAPAGGPGVSSGVLGLIGGLATPILCLGCLATMAVLGLFATMIGAAAYMNGIQSQLRKSIQGAGTTIELNILVLMCALLCSIYVLTKHRRGAAISC</sequence>
<dbReference type="Proteomes" id="UP000663873">
    <property type="component" value="Unassembled WGS sequence"/>
</dbReference>
<dbReference type="Proteomes" id="UP000663865">
    <property type="component" value="Unassembled WGS sequence"/>
</dbReference>
<dbReference type="EMBL" id="CAJOBR010000164">
    <property type="protein sequence ID" value="CAF4474653.1"/>
    <property type="molecule type" value="Genomic_DNA"/>
</dbReference>
<dbReference type="EMBL" id="CAJNYT010001451">
    <property type="protein sequence ID" value="CAF3411003.1"/>
    <property type="molecule type" value="Genomic_DNA"/>
</dbReference>
<evidence type="ECO:0000313" key="7">
    <source>
        <dbReference type="EMBL" id="CAF4113877.1"/>
    </source>
</evidence>
<keyword evidence="13" id="KW-1185">Reference proteome</keyword>
<keyword evidence="1" id="KW-0472">Membrane</keyword>
<feature type="transmembrane region" description="Helical" evidence="1">
    <location>
        <begin position="94"/>
        <end position="111"/>
    </location>
</feature>
<keyword evidence="1" id="KW-0812">Transmembrane</keyword>
<keyword evidence="1" id="KW-1133">Transmembrane helix</keyword>
<dbReference type="EMBL" id="CAJNYU010001982">
    <property type="protein sequence ID" value="CAF3490534.1"/>
    <property type="molecule type" value="Genomic_DNA"/>
</dbReference>
<dbReference type="Proteomes" id="UP000663862">
    <property type="component" value="Unassembled WGS sequence"/>
</dbReference>
<evidence type="ECO:0000313" key="13">
    <source>
        <dbReference type="Proteomes" id="UP000663873"/>
    </source>
</evidence>
<reference evidence="3" key="1">
    <citation type="submission" date="2021-02" db="EMBL/GenBank/DDBJ databases">
        <authorList>
            <person name="Nowell W R."/>
        </authorList>
    </citation>
    <scope>NUCLEOTIDE SEQUENCE</scope>
</reference>
<evidence type="ECO:0000313" key="6">
    <source>
        <dbReference type="EMBL" id="CAF3503569.1"/>
    </source>
</evidence>
<dbReference type="EMBL" id="CAJNYD010002575">
    <property type="protein sequence ID" value="CAF3429873.1"/>
    <property type="molecule type" value="Genomic_DNA"/>
</dbReference>
<proteinExistence type="predicted"/>
<organism evidence="3 12">
    <name type="scientific">Rotaria socialis</name>
    <dbReference type="NCBI Taxonomy" id="392032"/>
    <lineage>
        <taxon>Eukaryota</taxon>
        <taxon>Metazoa</taxon>
        <taxon>Spiralia</taxon>
        <taxon>Gnathifera</taxon>
        <taxon>Rotifera</taxon>
        <taxon>Eurotatoria</taxon>
        <taxon>Bdelloidea</taxon>
        <taxon>Philodinida</taxon>
        <taxon>Philodinidae</taxon>
        <taxon>Rotaria</taxon>
    </lineage>
</organism>
<dbReference type="OrthoDB" id="10051968at2759"/>
<dbReference type="Proteomes" id="UP000663833">
    <property type="component" value="Unassembled WGS sequence"/>
</dbReference>
<dbReference type="EMBL" id="CAJOBP010000063">
    <property type="protein sequence ID" value="CAF4113877.1"/>
    <property type="molecule type" value="Genomic_DNA"/>
</dbReference>
<evidence type="ECO:0000313" key="3">
    <source>
        <dbReference type="EMBL" id="CAF3429873.1"/>
    </source>
</evidence>
<feature type="transmembrane region" description="Helical" evidence="1">
    <location>
        <begin position="49"/>
        <end position="74"/>
    </location>
</feature>
<dbReference type="EMBL" id="CAJOBO010000878">
    <property type="protein sequence ID" value="CAF4304483.1"/>
    <property type="molecule type" value="Genomic_DNA"/>
</dbReference>
<dbReference type="Proteomes" id="UP000663872">
    <property type="component" value="Unassembled WGS sequence"/>
</dbReference>
<evidence type="ECO:0000313" key="2">
    <source>
        <dbReference type="EMBL" id="CAF3411003.1"/>
    </source>
</evidence>
<dbReference type="EMBL" id="CAJNYV010002805">
    <property type="protein sequence ID" value="CAF3503569.1"/>
    <property type="molecule type" value="Genomic_DNA"/>
</dbReference>
<comment type="caution">
    <text evidence="3">The sequence shown here is derived from an EMBL/GenBank/DDBJ whole genome shotgun (WGS) entry which is preliminary data.</text>
</comment>
<evidence type="ECO:0000256" key="1">
    <source>
        <dbReference type="SAM" id="Phobius"/>
    </source>
</evidence>
<dbReference type="AlphaFoldDB" id="A0A818CEH9"/>
<evidence type="ECO:0000313" key="11">
    <source>
        <dbReference type="EMBL" id="CAF4696391.1"/>
    </source>
</evidence>
<protein>
    <submittedName>
        <fullName evidence="3">Uncharacterized protein</fullName>
    </submittedName>
</protein>
<dbReference type="EMBL" id="CAJOBQ010000526">
    <property type="protein sequence ID" value="CAF4374089.1"/>
    <property type="molecule type" value="Genomic_DNA"/>
</dbReference>
<dbReference type="Proteomes" id="UP000663851">
    <property type="component" value="Unassembled WGS sequence"/>
</dbReference>
<name>A0A818CEH9_9BILA</name>
<dbReference type="EMBL" id="CAJOBS010001162">
    <property type="protein sequence ID" value="CAF4696391.1"/>
    <property type="molecule type" value="Genomic_DNA"/>
</dbReference>